<evidence type="ECO:0000256" key="1">
    <source>
        <dbReference type="SAM" id="Phobius"/>
    </source>
</evidence>
<name>A0A183HRW9_9BILA</name>
<dbReference type="AlphaFoldDB" id="A0A183HRW9"/>
<feature type="transmembrane region" description="Helical" evidence="1">
    <location>
        <begin position="98"/>
        <end position="115"/>
    </location>
</feature>
<reference evidence="2 3" key="2">
    <citation type="submission" date="2018-11" db="EMBL/GenBank/DDBJ databases">
        <authorList>
            <consortium name="Pathogen Informatics"/>
        </authorList>
    </citation>
    <scope>NUCLEOTIDE SEQUENCE [LARGE SCALE GENOMIC DNA]</scope>
</reference>
<accession>A0A183HRW9</accession>
<dbReference type="WBParaSite" id="OFLC_0001023001-mRNA-1">
    <property type="protein sequence ID" value="OFLC_0001023001-mRNA-1"/>
    <property type="gene ID" value="OFLC_0001023001"/>
</dbReference>
<dbReference type="EMBL" id="UZAJ01013398">
    <property type="protein sequence ID" value="VDO66811.1"/>
    <property type="molecule type" value="Genomic_DNA"/>
</dbReference>
<protein>
    <submittedName>
        <fullName evidence="4">HCO3_cotransp domain-containing protein</fullName>
    </submittedName>
</protein>
<dbReference type="STRING" id="387005.A0A183HRW9"/>
<dbReference type="InterPro" id="IPR040035">
    <property type="entry name" value="TMEM180"/>
</dbReference>
<gene>
    <name evidence="2" type="ORF">OFLC_LOCUS10226</name>
</gene>
<keyword evidence="3" id="KW-1185">Reference proteome</keyword>
<keyword evidence="1" id="KW-1133">Transmembrane helix</keyword>
<proteinExistence type="predicted"/>
<keyword evidence="1" id="KW-0812">Transmembrane</keyword>
<evidence type="ECO:0000313" key="2">
    <source>
        <dbReference type="EMBL" id="VDO66811.1"/>
    </source>
</evidence>
<organism evidence="4">
    <name type="scientific">Onchocerca flexuosa</name>
    <dbReference type="NCBI Taxonomy" id="387005"/>
    <lineage>
        <taxon>Eukaryota</taxon>
        <taxon>Metazoa</taxon>
        <taxon>Ecdysozoa</taxon>
        <taxon>Nematoda</taxon>
        <taxon>Chromadorea</taxon>
        <taxon>Rhabditida</taxon>
        <taxon>Spirurina</taxon>
        <taxon>Spiruromorpha</taxon>
        <taxon>Filarioidea</taxon>
        <taxon>Onchocercidae</taxon>
        <taxon>Onchocerca</taxon>
    </lineage>
</organism>
<sequence length="134" mass="15371">MKSFMASMIASMLLLIFGHNSPYLIILFMFSDSILVHSISPLYQVLLADYIDEDMTYYSRPKPISTIIYGLVAVLVRPAQSFAPFIVVVILTQFGYKVTVKSFCFILFLILDIFIDNHKFNANASEIRFYSVLY</sequence>
<feature type="transmembrane region" description="Helical" evidence="1">
    <location>
        <begin position="67"/>
        <end position="91"/>
    </location>
</feature>
<feature type="transmembrane region" description="Helical" evidence="1">
    <location>
        <begin position="12"/>
        <end position="31"/>
    </location>
</feature>
<dbReference type="PANTHER" id="PTHR28658:SF1">
    <property type="entry name" value="MAJOR FACILITATOR SUPERFAMILY DOMAIN CONTAINING 13B"/>
    <property type="match status" value="1"/>
</dbReference>
<evidence type="ECO:0000313" key="4">
    <source>
        <dbReference type="WBParaSite" id="OFLC_0001023001-mRNA-1"/>
    </source>
</evidence>
<reference evidence="4" key="1">
    <citation type="submission" date="2016-06" db="UniProtKB">
        <authorList>
            <consortium name="WormBaseParasite"/>
        </authorList>
    </citation>
    <scope>IDENTIFICATION</scope>
</reference>
<dbReference type="InterPro" id="IPR036259">
    <property type="entry name" value="MFS_trans_sf"/>
</dbReference>
<dbReference type="Proteomes" id="UP000267606">
    <property type="component" value="Unassembled WGS sequence"/>
</dbReference>
<keyword evidence="1" id="KW-0472">Membrane</keyword>
<dbReference type="PANTHER" id="PTHR28658">
    <property type="entry name" value="TRANSMEMBRANE PROTEIN 180"/>
    <property type="match status" value="1"/>
</dbReference>
<dbReference type="SUPFAM" id="SSF103473">
    <property type="entry name" value="MFS general substrate transporter"/>
    <property type="match status" value="1"/>
</dbReference>
<evidence type="ECO:0000313" key="3">
    <source>
        <dbReference type="Proteomes" id="UP000267606"/>
    </source>
</evidence>